<comment type="caution">
    <text evidence="1">The sequence shown here is derived from an EMBL/GenBank/DDBJ whole genome shotgun (WGS) entry which is preliminary data.</text>
</comment>
<dbReference type="RefSeq" id="WP_218254266.1">
    <property type="nucleotide sequence ID" value="NZ_JABXWD010000717.1"/>
</dbReference>
<dbReference type="Proteomes" id="UP001196980">
    <property type="component" value="Unassembled WGS sequence"/>
</dbReference>
<organism evidence="1 2">
    <name type="scientific">Candidatus Magnetobacterium casense</name>
    <dbReference type="NCBI Taxonomy" id="1455061"/>
    <lineage>
        <taxon>Bacteria</taxon>
        <taxon>Pseudomonadati</taxon>
        <taxon>Nitrospirota</taxon>
        <taxon>Thermodesulfovibrionia</taxon>
        <taxon>Thermodesulfovibrionales</taxon>
        <taxon>Candidatus Magnetobacteriaceae</taxon>
        <taxon>Candidatus Magnetobacterium</taxon>
    </lineage>
</organism>
<protein>
    <submittedName>
        <fullName evidence="1">Uncharacterized protein</fullName>
    </submittedName>
</protein>
<keyword evidence="2" id="KW-1185">Reference proteome</keyword>
<evidence type="ECO:0000313" key="1">
    <source>
        <dbReference type="EMBL" id="MBV6343648.1"/>
    </source>
</evidence>
<proteinExistence type="predicted"/>
<evidence type="ECO:0000313" key="2">
    <source>
        <dbReference type="Proteomes" id="UP001196980"/>
    </source>
</evidence>
<reference evidence="1 2" key="1">
    <citation type="journal article" date="2020" name="J Geophys Res Biogeosci">
        <title>Magnetotaxis as an Adaptation to Enable Bacterial Shuttling of Microbial Sulfur and Sulfur Cycling Across Aquatic Oxic#Anoxic Interfaces.</title>
        <authorList>
            <person name="Li J."/>
            <person name="Liu P."/>
            <person name="Wang J."/>
            <person name="Roberts A.P."/>
            <person name="Pan Y."/>
        </authorList>
    </citation>
    <scope>NUCLEOTIDE SEQUENCE [LARGE SCALE GENOMIC DNA]</scope>
    <source>
        <strain evidence="1 2">MYR-1_YQ</strain>
    </source>
</reference>
<sequence length="48" mass="5595">MAARSLPTKDGYVYINRINILTGWMGWGRNYQKRHCLVASRRCLLVLV</sequence>
<accession>A0ABS6S470</accession>
<gene>
    <name evidence="1" type="ORF">HWQ67_18940</name>
</gene>
<dbReference type="EMBL" id="JABXWD010000717">
    <property type="protein sequence ID" value="MBV6343648.1"/>
    <property type="molecule type" value="Genomic_DNA"/>
</dbReference>
<name>A0ABS6S470_9BACT</name>